<proteinExistence type="predicted"/>
<dbReference type="EMBL" id="FRAH01000044">
    <property type="protein sequence ID" value="SHK76711.1"/>
    <property type="molecule type" value="Genomic_DNA"/>
</dbReference>
<dbReference type="NCBIfam" id="TIGR03309">
    <property type="entry name" value="matur_yqeB"/>
    <property type="match status" value="1"/>
</dbReference>
<dbReference type="RefSeq" id="WP_072851948.1">
    <property type="nucleotide sequence ID" value="NZ_FRAH01000044.1"/>
</dbReference>
<name>A0A1M6V5R2_9FIRM</name>
<gene>
    <name evidence="1" type="ORF">SAMN02745138_02309</name>
</gene>
<organism evidence="1 2">
    <name type="scientific">Anaerotignum lactatifermentans DSM 14214</name>
    <dbReference type="NCBI Taxonomy" id="1121323"/>
    <lineage>
        <taxon>Bacteria</taxon>
        <taxon>Bacillati</taxon>
        <taxon>Bacillota</taxon>
        <taxon>Clostridia</taxon>
        <taxon>Lachnospirales</taxon>
        <taxon>Anaerotignaceae</taxon>
        <taxon>Anaerotignum</taxon>
    </lineage>
</organism>
<dbReference type="AlphaFoldDB" id="A0A1M6V5R2"/>
<evidence type="ECO:0000313" key="1">
    <source>
        <dbReference type="EMBL" id="SHK76711.1"/>
    </source>
</evidence>
<dbReference type="InterPro" id="IPR017695">
    <property type="entry name" value="Se-dep_Mo_hydrolase_YqeB"/>
</dbReference>
<sequence length="272" mass="29015">MKKPFPIVVRGGGDLATGTIHKLYQAGFPVIVLETANPSAIRRYVAFSEAVYEGEWTVEGVTAVWAADFAEAQEILEDGNIPVLIDPDCKILEEIQPQVLVDAILAKKNLGTTMDMAETVIALGPGFTAGVDAHLVIETQRGHNLGRVLTEGAAAPNTGIPGVIAGYGKERVIHAPAAGILQNKSKIGDLVEKGQTIAMIGDVPVTATLTGVLRGLIRDGYPVTEGFKIADIDPRESEQKNCYTISDKARCIAGGVLEGILMRNRGSFIWKK</sequence>
<evidence type="ECO:0000313" key="2">
    <source>
        <dbReference type="Proteomes" id="UP000183975"/>
    </source>
</evidence>
<protein>
    <submittedName>
        <fullName evidence="1">Xanthine dehydrogenase accessory factor</fullName>
    </submittedName>
</protein>
<keyword evidence="2" id="KW-1185">Reference proteome</keyword>
<dbReference type="Proteomes" id="UP000183975">
    <property type="component" value="Unassembled WGS sequence"/>
</dbReference>
<reference evidence="1 2" key="1">
    <citation type="submission" date="2016-11" db="EMBL/GenBank/DDBJ databases">
        <authorList>
            <person name="Jaros S."/>
            <person name="Januszkiewicz K."/>
            <person name="Wedrychowicz H."/>
        </authorList>
    </citation>
    <scope>NUCLEOTIDE SEQUENCE [LARGE SCALE GENOMIC DNA]</scope>
    <source>
        <strain evidence="1 2">DSM 14214</strain>
    </source>
</reference>
<dbReference type="OrthoDB" id="9815497at2"/>
<accession>A0A1M6V5R2</accession>